<gene>
    <name evidence="1" type="ORF">CEXT_632691</name>
</gene>
<protein>
    <submittedName>
        <fullName evidence="1">Uncharacterized protein</fullName>
    </submittedName>
</protein>
<sequence>MLSTAPRKVEHPNPNPTSINHRRTMHFIYFLPNFRTLAVSCDFFFPANSQTKSIKGPHSDSPIHQTIFPLGREQAEPLPPRTEKVPELPPWPRRISSGRKCCNSEILLDCSCSQEVCKVTSKPSILHWGI</sequence>
<name>A0AAV4MGJ3_CAEEX</name>
<proteinExistence type="predicted"/>
<keyword evidence="2" id="KW-1185">Reference proteome</keyword>
<reference evidence="1 2" key="1">
    <citation type="submission" date="2021-06" db="EMBL/GenBank/DDBJ databases">
        <title>Caerostris extrusa draft genome.</title>
        <authorList>
            <person name="Kono N."/>
            <person name="Arakawa K."/>
        </authorList>
    </citation>
    <scope>NUCLEOTIDE SEQUENCE [LARGE SCALE GENOMIC DNA]</scope>
</reference>
<dbReference type="Proteomes" id="UP001054945">
    <property type="component" value="Unassembled WGS sequence"/>
</dbReference>
<organism evidence="1 2">
    <name type="scientific">Caerostris extrusa</name>
    <name type="common">Bark spider</name>
    <name type="synonym">Caerostris bankana</name>
    <dbReference type="NCBI Taxonomy" id="172846"/>
    <lineage>
        <taxon>Eukaryota</taxon>
        <taxon>Metazoa</taxon>
        <taxon>Ecdysozoa</taxon>
        <taxon>Arthropoda</taxon>
        <taxon>Chelicerata</taxon>
        <taxon>Arachnida</taxon>
        <taxon>Araneae</taxon>
        <taxon>Araneomorphae</taxon>
        <taxon>Entelegynae</taxon>
        <taxon>Araneoidea</taxon>
        <taxon>Araneidae</taxon>
        <taxon>Caerostris</taxon>
    </lineage>
</organism>
<dbReference type="EMBL" id="BPLR01002177">
    <property type="protein sequence ID" value="GIX70965.1"/>
    <property type="molecule type" value="Genomic_DNA"/>
</dbReference>
<evidence type="ECO:0000313" key="2">
    <source>
        <dbReference type="Proteomes" id="UP001054945"/>
    </source>
</evidence>
<dbReference type="AlphaFoldDB" id="A0AAV4MGJ3"/>
<evidence type="ECO:0000313" key="1">
    <source>
        <dbReference type="EMBL" id="GIX70965.1"/>
    </source>
</evidence>
<comment type="caution">
    <text evidence="1">The sequence shown here is derived from an EMBL/GenBank/DDBJ whole genome shotgun (WGS) entry which is preliminary data.</text>
</comment>
<accession>A0AAV4MGJ3</accession>